<evidence type="ECO:0000256" key="3">
    <source>
        <dbReference type="ARBA" id="ARBA00022741"/>
    </source>
</evidence>
<keyword evidence="8" id="KW-0472">Membrane</keyword>
<evidence type="ECO:0000259" key="10">
    <source>
        <dbReference type="PROSITE" id="PS50011"/>
    </source>
</evidence>
<comment type="caution">
    <text evidence="11">The sequence shown here is derived from an EMBL/GenBank/DDBJ whole genome shotgun (WGS) entry which is preliminary data.</text>
</comment>
<dbReference type="FunFam" id="3.30.200.20:FF:000039">
    <property type="entry name" value="receptor-like protein kinase FERONIA"/>
    <property type="match status" value="1"/>
</dbReference>
<dbReference type="InterPro" id="IPR000719">
    <property type="entry name" value="Prot_kinase_dom"/>
</dbReference>
<keyword evidence="12" id="KW-1185">Reference proteome</keyword>
<feature type="binding site" evidence="6">
    <location>
        <position position="517"/>
    </location>
    <ligand>
        <name>ATP</name>
        <dbReference type="ChEBI" id="CHEBI:30616"/>
    </ligand>
</feature>
<dbReference type="PROSITE" id="PS00107">
    <property type="entry name" value="PROTEIN_KINASE_ATP"/>
    <property type="match status" value="1"/>
</dbReference>
<sequence>MTPPPPLSSAATIITFLTIIAATSPPPLRSTSSTLAVTSSTVCVIVAGQPTQTIQCYKNSHTLPISPNISFRSISAGADLLCGLISGGFSFLCWDPQNLLPKRIYYSYSNRLTDLTVGNSHVCAIQANNGEALCWRFPSPEVAWKFRTITSGGGFSCGILTNNSRVVCWGESEIGDEIQREFGNLTMWSIVAGVSHACGLTQTGILICKGSNSSGQLDVPSHLPFEFEGIAMGSNHSCAIQSKNGLVLCWGGGSRRSEFVRDELKYESFEAIEAGLDFICGLTTKNLSVICWGPGWSNGLSLLPLPMAIPGPCVQSSSCSICGVYPNSDSLCAGSGIICKSCNAELPIPAIILPRPLQPPKPPLSPLRVLPPLSPPPGAKKRLFLAFGVVGFIGGFIGICSVVYCLWKSGVCGLFQNKIHCSVQPTIGRANVGTSMAANGGSNVRLASLKCQNSRTLRRQRSGTSTSSKQADRVEKFSLTELGVATNNFSPENKIGRGSFGTVYRGELADGRKVAIKRGEIGARMKKLREKETAFDSELALLSRLHHKHLVELVGFCQETDERLLVYEHMSNGSLHDNLHNTNNIENRCSVLNSWRMRIKIALDAARGIDYLHNYAGATDNSQRHQVLKHPPGCELDSQSV</sequence>
<dbReference type="AlphaFoldDB" id="A0A7J7FR68"/>
<feature type="domain" description="Protein kinase" evidence="10">
    <location>
        <begin position="489"/>
        <end position="641"/>
    </location>
</feature>
<dbReference type="InterPro" id="IPR017441">
    <property type="entry name" value="Protein_kinase_ATP_BS"/>
</dbReference>
<dbReference type="GO" id="GO:0042803">
    <property type="term" value="F:protein homodimerization activity"/>
    <property type="evidence" value="ECO:0007669"/>
    <property type="project" value="UniProtKB-ARBA"/>
</dbReference>
<name>A0A7J7FR68_CAMSI</name>
<evidence type="ECO:0000256" key="2">
    <source>
        <dbReference type="ARBA" id="ARBA00022679"/>
    </source>
</evidence>
<feature type="chain" id="PRO_5029711105" description="Protein kinase domain-containing protein" evidence="9">
    <location>
        <begin position="23"/>
        <end position="641"/>
    </location>
</feature>
<keyword evidence="9" id="KW-0732">Signal</keyword>
<dbReference type="Pfam" id="PF07714">
    <property type="entry name" value="PK_Tyr_Ser-Thr"/>
    <property type="match status" value="1"/>
</dbReference>
<dbReference type="Proteomes" id="UP000593564">
    <property type="component" value="Unassembled WGS sequence"/>
</dbReference>
<organism evidence="11 12">
    <name type="scientific">Camellia sinensis</name>
    <name type="common">Tea plant</name>
    <name type="synonym">Thea sinensis</name>
    <dbReference type="NCBI Taxonomy" id="4442"/>
    <lineage>
        <taxon>Eukaryota</taxon>
        <taxon>Viridiplantae</taxon>
        <taxon>Streptophyta</taxon>
        <taxon>Embryophyta</taxon>
        <taxon>Tracheophyta</taxon>
        <taxon>Spermatophyta</taxon>
        <taxon>Magnoliopsida</taxon>
        <taxon>eudicotyledons</taxon>
        <taxon>Gunneridae</taxon>
        <taxon>Pentapetalae</taxon>
        <taxon>asterids</taxon>
        <taxon>Ericales</taxon>
        <taxon>Theaceae</taxon>
        <taxon>Camellia</taxon>
    </lineage>
</organism>
<dbReference type="GO" id="GO:0005524">
    <property type="term" value="F:ATP binding"/>
    <property type="evidence" value="ECO:0007669"/>
    <property type="project" value="UniProtKB-UniRule"/>
</dbReference>
<feature type="signal peptide" evidence="9">
    <location>
        <begin position="1"/>
        <end position="22"/>
    </location>
</feature>
<dbReference type="EMBL" id="JACBKZ010000015">
    <property type="protein sequence ID" value="KAF5930810.1"/>
    <property type="molecule type" value="Genomic_DNA"/>
</dbReference>
<dbReference type="PANTHER" id="PTHR46146">
    <property type="entry name" value="SERINE/THREONINE-PROTEIN KINASE-LIKE PROTEIN CCR4"/>
    <property type="match status" value="1"/>
</dbReference>
<dbReference type="PROSITE" id="PS50011">
    <property type="entry name" value="PROTEIN_KINASE_DOM"/>
    <property type="match status" value="1"/>
</dbReference>
<feature type="region of interest" description="Disordered" evidence="7">
    <location>
        <begin position="622"/>
        <end position="641"/>
    </location>
</feature>
<dbReference type="SUPFAM" id="SSF56112">
    <property type="entry name" value="Protein kinase-like (PK-like)"/>
    <property type="match status" value="1"/>
</dbReference>
<dbReference type="Gene3D" id="2.130.10.30">
    <property type="entry name" value="Regulator of chromosome condensation 1/beta-lactamase-inhibitor protein II"/>
    <property type="match status" value="2"/>
</dbReference>
<dbReference type="Pfam" id="PF13540">
    <property type="entry name" value="RCC1_2"/>
    <property type="match status" value="1"/>
</dbReference>
<dbReference type="GO" id="GO:0004674">
    <property type="term" value="F:protein serine/threonine kinase activity"/>
    <property type="evidence" value="ECO:0007669"/>
    <property type="project" value="UniProtKB-KW"/>
</dbReference>
<reference evidence="12" key="1">
    <citation type="journal article" date="2020" name="Nat. Commun.">
        <title>Genome assembly of wild tea tree DASZ reveals pedigree and selection history of tea varieties.</title>
        <authorList>
            <person name="Zhang W."/>
            <person name="Zhang Y."/>
            <person name="Qiu H."/>
            <person name="Guo Y."/>
            <person name="Wan H."/>
            <person name="Zhang X."/>
            <person name="Scossa F."/>
            <person name="Alseekh S."/>
            <person name="Zhang Q."/>
            <person name="Wang P."/>
            <person name="Xu L."/>
            <person name="Schmidt M.H."/>
            <person name="Jia X."/>
            <person name="Li D."/>
            <person name="Zhu A."/>
            <person name="Guo F."/>
            <person name="Chen W."/>
            <person name="Ni D."/>
            <person name="Usadel B."/>
            <person name="Fernie A.R."/>
            <person name="Wen W."/>
        </authorList>
    </citation>
    <scope>NUCLEOTIDE SEQUENCE [LARGE SCALE GENOMIC DNA]</scope>
    <source>
        <strain evidence="12">cv. G240</strain>
    </source>
</reference>
<evidence type="ECO:0000256" key="8">
    <source>
        <dbReference type="SAM" id="Phobius"/>
    </source>
</evidence>
<keyword evidence="2" id="KW-0808">Transferase</keyword>
<keyword evidence="5 6" id="KW-0067">ATP-binding</keyword>
<evidence type="ECO:0000256" key="4">
    <source>
        <dbReference type="ARBA" id="ARBA00022777"/>
    </source>
</evidence>
<evidence type="ECO:0000256" key="5">
    <source>
        <dbReference type="ARBA" id="ARBA00022840"/>
    </source>
</evidence>
<keyword evidence="8" id="KW-1133">Transmembrane helix</keyword>
<evidence type="ECO:0000313" key="11">
    <source>
        <dbReference type="EMBL" id="KAF5930810.1"/>
    </source>
</evidence>
<keyword evidence="8" id="KW-0812">Transmembrane</keyword>
<dbReference type="InterPro" id="IPR001245">
    <property type="entry name" value="Ser-Thr/Tyr_kinase_cat_dom"/>
</dbReference>
<dbReference type="Gene3D" id="1.10.510.10">
    <property type="entry name" value="Transferase(Phosphotransferase) domain 1"/>
    <property type="match status" value="1"/>
</dbReference>
<keyword evidence="1" id="KW-0723">Serine/threonine-protein kinase</keyword>
<reference evidence="11 12" key="2">
    <citation type="submission" date="2020-07" db="EMBL/GenBank/DDBJ databases">
        <title>Genome assembly of wild tea tree DASZ reveals pedigree and selection history of tea varieties.</title>
        <authorList>
            <person name="Zhang W."/>
        </authorList>
    </citation>
    <scope>NUCLEOTIDE SEQUENCE [LARGE SCALE GENOMIC DNA]</scope>
    <source>
        <strain evidence="12">cv. G240</strain>
        <tissue evidence="11">Leaf</tissue>
    </source>
</reference>
<dbReference type="InterPro" id="IPR011009">
    <property type="entry name" value="Kinase-like_dom_sf"/>
</dbReference>
<keyword evidence="4" id="KW-0418">Kinase</keyword>
<dbReference type="PANTHER" id="PTHR46146:SF1">
    <property type="entry name" value="SERINE_THREONINE-PROTEIN KINASE-LIKE PROTEIN CCR3"/>
    <property type="match status" value="1"/>
</dbReference>
<evidence type="ECO:0000256" key="7">
    <source>
        <dbReference type="SAM" id="MobiDB-lite"/>
    </source>
</evidence>
<protein>
    <recommendedName>
        <fullName evidence="10">Protein kinase domain-containing protein</fullName>
    </recommendedName>
</protein>
<keyword evidence="3 6" id="KW-0547">Nucleotide-binding</keyword>
<proteinExistence type="predicted"/>
<evidence type="ECO:0000313" key="12">
    <source>
        <dbReference type="Proteomes" id="UP000593564"/>
    </source>
</evidence>
<evidence type="ECO:0000256" key="1">
    <source>
        <dbReference type="ARBA" id="ARBA00022527"/>
    </source>
</evidence>
<dbReference type="SUPFAM" id="SSF50985">
    <property type="entry name" value="RCC1/BLIP-II"/>
    <property type="match status" value="1"/>
</dbReference>
<feature type="transmembrane region" description="Helical" evidence="8">
    <location>
        <begin position="383"/>
        <end position="407"/>
    </location>
</feature>
<evidence type="ECO:0000256" key="6">
    <source>
        <dbReference type="PROSITE-ProRule" id="PRU10141"/>
    </source>
</evidence>
<gene>
    <name evidence="11" type="ORF">HYC85_031683</name>
</gene>
<evidence type="ECO:0000256" key="9">
    <source>
        <dbReference type="SAM" id="SignalP"/>
    </source>
</evidence>
<accession>A0A7J7FR68</accession>
<dbReference type="InterPro" id="IPR009091">
    <property type="entry name" value="RCC1/BLIP-II"/>
</dbReference>